<sequence>MGRSLRLRLGPMALVGQLCYTGQSLRRSLRRSSVDHAAPKEPAQKPPSPAGAASRAPAPAASASLPSVSPKSSMEMLRQLKSLKRHPTVMTQYVSERVPPALLQSLFSKSPIEADDLALVLECLRQAGKQASNQSRKQARKQ</sequence>
<accession>A0A1Q9DPG9</accession>
<evidence type="ECO:0000313" key="4">
    <source>
        <dbReference type="Proteomes" id="UP000186817"/>
    </source>
</evidence>
<feature type="compositionally biased region" description="Low complexity" evidence="1">
    <location>
        <begin position="50"/>
        <end position="73"/>
    </location>
</feature>
<name>A0A1Q9DPG9_SYMMI</name>
<keyword evidence="4" id="KW-1185">Reference proteome</keyword>
<organism evidence="3 4">
    <name type="scientific">Symbiodinium microadriaticum</name>
    <name type="common">Dinoflagellate</name>
    <name type="synonym">Zooxanthella microadriatica</name>
    <dbReference type="NCBI Taxonomy" id="2951"/>
    <lineage>
        <taxon>Eukaryota</taxon>
        <taxon>Sar</taxon>
        <taxon>Alveolata</taxon>
        <taxon>Dinophyceae</taxon>
        <taxon>Suessiales</taxon>
        <taxon>Symbiodiniaceae</taxon>
        <taxon>Symbiodinium</taxon>
    </lineage>
</organism>
<evidence type="ECO:0000259" key="2">
    <source>
        <dbReference type="Pfam" id="PF13877"/>
    </source>
</evidence>
<evidence type="ECO:0000313" key="3">
    <source>
        <dbReference type="EMBL" id="OLP97061.1"/>
    </source>
</evidence>
<dbReference type="AlphaFoldDB" id="A0A1Q9DPG9"/>
<dbReference type="Proteomes" id="UP000186817">
    <property type="component" value="Unassembled WGS sequence"/>
</dbReference>
<gene>
    <name evidence="3" type="ORF">AK812_SmicGene20654</name>
</gene>
<feature type="compositionally biased region" description="Basic and acidic residues" evidence="1">
    <location>
        <begin position="32"/>
        <end position="43"/>
    </location>
</feature>
<feature type="region of interest" description="Disordered" evidence="1">
    <location>
        <begin position="30"/>
        <end position="73"/>
    </location>
</feature>
<reference evidence="3 4" key="1">
    <citation type="submission" date="2016-02" db="EMBL/GenBank/DDBJ databases">
        <title>Genome analysis of coral dinoflagellate symbionts highlights evolutionary adaptations to a symbiotic lifestyle.</title>
        <authorList>
            <person name="Aranda M."/>
            <person name="Li Y."/>
            <person name="Liew Y.J."/>
            <person name="Baumgarten S."/>
            <person name="Simakov O."/>
            <person name="Wilson M."/>
            <person name="Piel J."/>
            <person name="Ashoor H."/>
            <person name="Bougouffa S."/>
            <person name="Bajic V.B."/>
            <person name="Ryu T."/>
            <person name="Ravasi T."/>
            <person name="Bayer T."/>
            <person name="Micklem G."/>
            <person name="Kim H."/>
            <person name="Bhak J."/>
            <person name="Lajeunesse T.C."/>
            <person name="Voolstra C.R."/>
        </authorList>
    </citation>
    <scope>NUCLEOTIDE SEQUENCE [LARGE SCALE GENOMIC DNA]</scope>
    <source>
        <strain evidence="3 4">CCMP2467</strain>
    </source>
</reference>
<protein>
    <recommendedName>
        <fullName evidence="2">RNA-polymerase II-associated protein 3-like C-terminal domain-containing protein</fullName>
    </recommendedName>
</protein>
<evidence type="ECO:0000256" key="1">
    <source>
        <dbReference type="SAM" id="MobiDB-lite"/>
    </source>
</evidence>
<dbReference type="InterPro" id="IPR025986">
    <property type="entry name" value="RPAP3-like_C"/>
</dbReference>
<proteinExistence type="predicted"/>
<feature type="domain" description="RNA-polymerase II-associated protein 3-like C-terminal" evidence="2">
    <location>
        <begin position="70"/>
        <end position="130"/>
    </location>
</feature>
<dbReference type="EMBL" id="LSRX01000447">
    <property type="protein sequence ID" value="OLP97061.1"/>
    <property type="molecule type" value="Genomic_DNA"/>
</dbReference>
<comment type="caution">
    <text evidence="3">The sequence shown here is derived from an EMBL/GenBank/DDBJ whole genome shotgun (WGS) entry which is preliminary data.</text>
</comment>
<dbReference type="OrthoDB" id="485624at2759"/>
<dbReference type="Pfam" id="PF13877">
    <property type="entry name" value="RPAP3_C"/>
    <property type="match status" value="1"/>
</dbReference>